<organism evidence="2 3">
    <name type="scientific">Penicillium cf. viridicatum</name>
    <dbReference type="NCBI Taxonomy" id="2972119"/>
    <lineage>
        <taxon>Eukaryota</taxon>
        <taxon>Fungi</taxon>
        <taxon>Dikarya</taxon>
        <taxon>Ascomycota</taxon>
        <taxon>Pezizomycotina</taxon>
        <taxon>Eurotiomycetes</taxon>
        <taxon>Eurotiomycetidae</taxon>
        <taxon>Eurotiales</taxon>
        <taxon>Aspergillaceae</taxon>
        <taxon>Penicillium</taxon>
    </lineage>
</organism>
<evidence type="ECO:0000256" key="1">
    <source>
        <dbReference type="SAM" id="MobiDB-lite"/>
    </source>
</evidence>
<proteinExistence type="predicted"/>
<feature type="region of interest" description="Disordered" evidence="1">
    <location>
        <begin position="182"/>
        <end position="210"/>
    </location>
</feature>
<sequence length="233" mass="26476">MTLAMVSKQDRNEIMKCADDNGKDTAWNLILRASQKTLEASALPPAHPFQWLIIVPGSHDQFRSSKQAEKASFQLAMNGREPANQSLLLKLLQQLQTEVDVFWQSDKAKDLLEKKANMDKRYEEELTAFLSLKPNKGNRGLCKKALLKTRSGDIEYDRSGRPKTVTPPMPEPNIEVVEEVESETGWATEDEDDVDLSTSLQESMTEKQNTADLEEFDQRMKWKQEGKVGKIMC</sequence>
<dbReference type="Proteomes" id="UP001150942">
    <property type="component" value="Unassembled WGS sequence"/>
</dbReference>
<reference evidence="2" key="1">
    <citation type="submission" date="2022-11" db="EMBL/GenBank/DDBJ databases">
        <authorList>
            <person name="Petersen C."/>
        </authorList>
    </citation>
    <scope>NUCLEOTIDE SEQUENCE</scope>
    <source>
        <strain evidence="2">IBT 20477</strain>
    </source>
</reference>
<dbReference type="EMBL" id="JAPQKQ010000005">
    <property type="protein sequence ID" value="KAJ5196516.1"/>
    <property type="molecule type" value="Genomic_DNA"/>
</dbReference>
<comment type="caution">
    <text evidence="2">The sequence shown here is derived from an EMBL/GenBank/DDBJ whole genome shotgun (WGS) entry which is preliminary data.</text>
</comment>
<feature type="compositionally biased region" description="Polar residues" evidence="1">
    <location>
        <begin position="196"/>
        <end position="210"/>
    </location>
</feature>
<keyword evidence="3" id="KW-1185">Reference proteome</keyword>
<protein>
    <submittedName>
        <fullName evidence="2">SNF2-like protein</fullName>
    </submittedName>
</protein>
<reference evidence="2" key="2">
    <citation type="journal article" date="2023" name="IMA Fungus">
        <title>Comparative genomic study of the Penicillium genus elucidates a diverse pangenome and 15 lateral gene transfer events.</title>
        <authorList>
            <person name="Petersen C."/>
            <person name="Sorensen T."/>
            <person name="Nielsen M.R."/>
            <person name="Sondergaard T.E."/>
            <person name="Sorensen J.L."/>
            <person name="Fitzpatrick D.A."/>
            <person name="Frisvad J.C."/>
            <person name="Nielsen K.L."/>
        </authorList>
    </citation>
    <scope>NUCLEOTIDE SEQUENCE</scope>
    <source>
        <strain evidence="2">IBT 20477</strain>
    </source>
</reference>
<evidence type="ECO:0000313" key="2">
    <source>
        <dbReference type="EMBL" id="KAJ5196516.1"/>
    </source>
</evidence>
<gene>
    <name evidence="2" type="ORF">N7449_006995</name>
</gene>
<accession>A0A9W9JLK1</accession>
<name>A0A9W9JLK1_9EURO</name>
<evidence type="ECO:0000313" key="3">
    <source>
        <dbReference type="Proteomes" id="UP001150942"/>
    </source>
</evidence>
<feature type="compositionally biased region" description="Acidic residues" evidence="1">
    <location>
        <begin position="182"/>
        <end position="195"/>
    </location>
</feature>
<dbReference type="AlphaFoldDB" id="A0A9W9JLK1"/>